<feature type="compositionally biased region" description="Basic and acidic residues" evidence="5">
    <location>
        <begin position="1"/>
        <end position="15"/>
    </location>
</feature>
<organism evidence="7 8">
    <name type="scientific">Cytospora schulzeri</name>
    <dbReference type="NCBI Taxonomy" id="448051"/>
    <lineage>
        <taxon>Eukaryota</taxon>
        <taxon>Fungi</taxon>
        <taxon>Dikarya</taxon>
        <taxon>Ascomycota</taxon>
        <taxon>Pezizomycotina</taxon>
        <taxon>Sordariomycetes</taxon>
        <taxon>Sordariomycetidae</taxon>
        <taxon>Diaporthales</taxon>
        <taxon>Cytosporaceae</taxon>
        <taxon>Cytospora</taxon>
    </lineage>
</organism>
<dbReference type="STRING" id="356882.A0A423VVI3"/>
<keyword evidence="8" id="KW-1185">Reference proteome</keyword>
<evidence type="ECO:0000256" key="5">
    <source>
        <dbReference type="SAM" id="MobiDB-lite"/>
    </source>
</evidence>
<evidence type="ECO:0000256" key="1">
    <source>
        <dbReference type="ARBA" id="ARBA00004123"/>
    </source>
</evidence>
<dbReference type="AlphaFoldDB" id="A0A423VVI3"/>
<accession>A0A423VVI3</accession>
<comment type="subcellular location">
    <subcellularLocation>
        <location evidence="1">Nucleus</location>
    </subcellularLocation>
</comment>
<dbReference type="Proteomes" id="UP000283895">
    <property type="component" value="Unassembled WGS sequence"/>
</dbReference>
<evidence type="ECO:0000256" key="2">
    <source>
        <dbReference type="ARBA" id="ARBA00022969"/>
    </source>
</evidence>
<dbReference type="InterPro" id="IPR037548">
    <property type="entry name" value="Bqt4"/>
</dbReference>
<feature type="compositionally biased region" description="Low complexity" evidence="5">
    <location>
        <begin position="20"/>
        <end position="37"/>
    </location>
</feature>
<dbReference type="SUPFAM" id="SSF54616">
    <property type="entry name" value="DNA-binding domain of Mlu1-box binding protein MBP1"/>
    <property type="match status" value="1"/>
</dbReference>
<evidence type="ECO:0000313" key="7">
    <source>
        <dbReference type="EMBL" id="ROV94990.1"/>
    </source>
</evidence>
<dbReference type="SMART" id="SM01252">
    <property type="entry name" value="KilA-N"/>
    <property type="match status" value="1"/>
</dbReference>
<dbReference type="GO" id="GO:0048315">
    <property type="term" value="P:conidium formation"/>
    <property type="evidence" value="ECO:0007669"/>
    <property type="project" value="UniProtKB-KW"/>
</dbReference>
<dbReference type="GO" id="GO:1990862">
    <property type="term" value="C:nuclear membrane complex Bqt3-Bqt4"/>
    <property type="evidence" value="ECO:0007669"/>
    <property type="project" value="InterPro"/>
</dbReference>
<sequence length="693" mass="77438">MRPKDLESKSSDEHSNTLVRTSSAISLPSSPSRVSLTDDSDVSSDSDESLETPQSSRYTRQGQLSYGTPCKDQANSHEYMLCQTDGASDDKRSLPVMYNPLLANSVPHYVQIVSSRRLRRLQLDTGALDFAYLVVPLPEGIVSAVFNRSPRSYPLLRRSSDGYLSAMAMFKAAFPGATAQEVEAEREYIKSNPTSKRGVNDDNFWIHPTFALELAEEYRLLPYVQALLDPADITIQEATSDGSFQQIKAPPRYSPPAVATPPATTVSVPDAVLNSPGDGSPIGPDGKPATRLFDHRLSLRHRAILPHQLVVFNDVKRVLHLQVINPVTKTLETDPRSLVITIDGVIYTRGESHKQGGAIVFFHHACPWNTLAYLQEWDPHTKEQAILESLYQALTMIKSLVAADPVLREVRIMTSSRELCALYGLGMSQVVEEDAAVTGQWLKQTDMRYWSIIDQHWRDLTDGKAGRPVDVRLWLVGEQQIQPATEVAIAEMYRGDGRDWYEENGKGHDLLKPNQDDMNEVADPNNNNNNNNYFATTIDTAVENQVHDFLDQMAFVPPHAIVDQGSEAVAKWANETRAMYKQFLLYLEVAARGLETVTNSAWKDPGRKRSHKGHWEAHSRAISLARGLNSAALYFDRFMATHPVVRRAGNVEDEEDSAVINMDAAGDDLVQTVVEMFMTDKILDQVGDEMEWE</sequence>
<dbReference type="InterPro" id="IPR003163">
    <property type="entry name" value="Tscrpt_reg_HTH_APSES-type"/>
</dbReference>
<proteinExistence type="predicted"/>
<keyword evidence="4" id="KW-0183">Conidiation</keyword>
<gene>
    <name evidence="7" type="ORF">VMCG_08295</name>
</gene>
<reference evidence="7 8" key="1">
    <citation type="submission" date="2015-09" db="EMBL/GenBank/DDBJ databases">
        <title>Host preference determinants of Valsa canker pathogens revealed by comparative genomics.</title>
        <authorList>
            <person name="Yin Z."/>
            <person name="Huang L."/>
        </authorList>
    </citation>
    <scope>NUCLEOTIDE SEQUENCE [LARGE SCALE GENOMIC DNA]</scope>
    <source>
        <strain evidence="7 8">03-1</strain>
    </source>
</reference>
<dbReference type="EMBL" id="LKEA01000038">
    <property type="protein sequence ID" value="ROV94990.1"/>
    <property type="molecule type" value="Genomic_DNA"/>
</dbReference>
<name>A0A423VVI3_9PEZI</name>
<evidence type="ECO:0000313" key="8">
    <source>
        <dbReference type="Proteomes" id="UP000283895"/>
    </source>
</evidence>
<evidence type="ECO:0000256" key="3">
    <source>
        <dbReference type="ARBA" id="ARBA00023242"/>
    </source>
</evidence>
<feature type="compositionally biased region" description="Acidic residues" evidence="5">
    <location>
        <begin position="38"/>
        <end position="50"/>
    </location>
</feature>
<dbReference type="GO" id="GO:0070197">
    <property type="term" value="P:meiotic attachment of telomere to nuclear envelope"/>
    <property type="evidence" value="ECO:0007669"/>
    <property type="project" value="InterPro"/>
</dbReference>
<comment type="caution">
    <text evidence="7">The sequence shown here is derived from an EMBL/GenBank/DDBJ whole genome shotgun (WGS) entry which is preliminary data.</text>
</comment>
<keyword evidence="2" id="KW-0749">Sporulation</keyword>
<dbReference type="PANTHER" id="PTHR38044:SF1">
    <property type="entry name" value="BOUQUET FORMATION PROTEIN 4"/>
    <property type="match status" value="1"/>
</dbReference>
<dbReference type="InterPro" id="IPR018004">
    <property type="entry name" value="KilA/APSES_HTH"/>
</dbReference>
<dbReference type="PROSITE" id="PS51299">
    <property type="entry name" value="HTH_APSES"/>
    <property type="match status" value="1"/>
</dbReference>
<feature type="compositionally biased region" description="Polar residues" evidence="5">
    <location>
        <begin position="53"/>
        <end position="66"/>
    </location>
</feature>
<dbReference type="GO" id="GO:0003677">
    <property type="term" value="F:DNA binding"/>
    <property type="evidence" value="ECO:0007669"/>
    <property type="project" value="InterPro"/>
</dbReference>
<evidence type="ECO:0000259" key="6">
    <source>
        <dbReference type="PROSITE" id="PS51299"/>
    </source>
</evidence>
<feature type="domain" description="HTH APSES-type" evidence="6">
    <location>
        <begin position="132"/>
        <end position="239"/>
    </location>
</feature>
<dbReference type="OrthoDB" id="5213981at2759"/>
<protein>
    <recommendedName>
        <fullName evidence="6">HTH APSES-type domain-containing protein</fullName>
    </recommendedName>
</protein>
<evidence type="ECO:0000256" key="4">
    <source>
        <dbReference type="ARBA" id="ARBA00023321"/>
    </source>
</evidence>
<keyword evidence="3" id="KW-0539">Nucleus</keyword>
<dbReference type="PANTHER" id="PTHR38044">
    <property type="entry name" value="BOUQUET FORMATION PROTEIN 4"/>
    <property type="match status" value="1"/>
</dbReference>
<dbReference type="GO" id="GO:0030435">
    <property type="term" value="P:sporulation resulting in formation of a cellular spore"/>
    <property type="evidence" value="ECO:0007669"/>
    <property type="project" value="UniProtKB-KW"/>
</dbReference>
<dbReference type="InterPro" id="IPR036887">
    <property type="entry name" value="HTH_APSES_sf"/>
</dbReference>
<feature type="region of interest" description="Disordered" evidence="5">
    <location>
        <begin position="1"/>
        <end position="71"/>
    </location>
</feature>
<dbReference type="GO" id="GO:0044820">
    <property type="term" value="P:mitotic telomere tethering at nuclear periphery"/>
    <property type="evidence" value="ECO:0007669"/>
    <property type="project" value="TreeGrafter"/>
</dbReference>